<evidence type="ECO:0008006" key="3">
    <source>
        <dbReference type="Google" id="ProtNLM"/>
    </source>
</evidence>
<proteinExistence type="predicted"/>
<dbReference type="Proteomes" id="UP000027222">
    <property type="component" value="Unassembled WGS sequence"/>
</dbReference>
<dbReference type="HOGENOM" id="CLU_035624_0_0_1"/>
<keyword evidence="2" id="KW-1185">Reference proteome</keyword>
<protein>
    <recommendedName>
        <fullName evidence="3">F-box domain-containing protein</fullName>
    </recommendedName>
</protein>
<evidence type="ECO:0000313" key="2">
    <source>
        <dbReference type="Proteomes" id="UP000027222"/>
    </source>
</evidence>
<name>A0A067TJA6_GALM3</name>
<sequence length="424" mass="47681">MFPTEIYDIIVGFLAEEEDMDSMKAVALSHSAVLPSCRSHIFATLNLISPAAENGFSVKLESIKKIFVNNPDLAFYVRILYYEIQVVDHRSQPFHTILKTFSRVKTLTILGITAGYRLDTNWRRMAASLRAGLTSIVTSPSLEKLHLHHVEAFPIKTLVACPNLSHLTLKMSQFDKDELISQDESPVSALRLLSLAFGSYSSPNLQTLMDAKGPNGSIIDFSHLVSLTYVEPSHRGALDSLLVQSRSLESLSTSALWHSGLTPTLCDAFVSLKGHNLKTLKTFETTIYVTGWIGLPALDPLFSLADKFPADNTLERIEIKIIFDEHNLPPSQWPSNYMTKLNDFAIKHQFPALREVSLSMTLPKHQEWAPRFKSTLEKNRVQAFESLIETERIAFHFAIKMEEKGEHFNSLLNLHSNINSYPAP</sequence>
<dbReference type="AlphaFoldDB" id="A0A067TJA6"/>
<evidence type="ECO:0000313" key="1">
    <source>
        <dbReference type="EMBL" id="KDR82412.1"/>
    </source>
</evidence>
<dbReference type="OrthoDB" id="2745898at2759"/>
<reference evidence="2" key="1">
    <citation type="journal article" date="2014" name="Proc. Natl. Acad. Sci. U.S.A.">
        <title>Extensive sampling of basidiomycete genomes demonstrates inadequacy of the white-rot/brown-rot paradigm for wood decay fungi.</title>
        <authorList>
            <person name="Riley R."/>
            <person name="Salamov A.A."/>
            <person name="Brown D.W."/>
            <person name="Nagy L.G."/>
            <person name="Floudas D."/>
            <person name="Held B.W."/>
            <person name="Levasseur A."/>
            <person name="Lombard V."/>
            <person name="Morin E."/>
            <person name="Otillar R."/>
            <person name="Lindquist E.A."/>
            <person name="Sun H."/>
            <person name="LaButti K.M."/>
            <person name="Schmutz J."/>
            <person name="Jabbour D."/>
            <person name="Luo H."/>
            <person name="Baker S.E."/>
            <person name="Pisabarro A.G."/>
            <person name="Walton J.D."/>
            <person name="Blanchette R.A."/>
            <person name="Henrissat B."/>
            <person name="Martin F."/>
            <person name="Cullen D."/>
            <person name="Hibbett D.S."/>
            <person name="Grigoriev I.V."/>
        </authorList>
    </citation>
    <scope>NUCLEOTIDE SEQUENCE [LARGE SCALE GENOMIC DNA]</scope>
    <source>
        <strain evidence="2">CBS 339.88</strain>
    </source>
</reference>
<accession>A0A067TJA6</accession>
<dbReference type="EMBL" id="KL142369">
    <property type="protein sequence ID" value="KDR82412.1"/>
    <property type="molecule type" value="Genomic_DNA"/>
</dbReference>
<gene>
    <name evidence="1" type="ORF">GALMADRAFT_237710</name>
</gene>
<dbReference type="InterPro" id="IPR032675">
    <property type="entry name" value="LRR_dom_sf"/>
</dbReference>
<organism evidence="1 2">
    <name type="scientific">Galerina marginata (strain CBS 339.88)</name>
    <dbReference type="NCBI Taxonomy" id="685588"/>
    <lineage>
        <taxon>Eukaryota</taxon>
        <taxon>Fungi</taxon>
        <taxon>Dikarya</taxon>
        <taxon>Basidiomycota</taxon>
        <taxon>Agaricomycotina</taxon>
        <taxon>Agaricomycetes</taxon>
        <taxon>Agaricomycetidae</taxon>
        <taxon>Agaricales</taxon>
        <taxon>Agaricineae</taxon>
        <taxon>Strophariaceae</taxon>
        <taxon>Galerina</taxon>
    </lineage>
</organism>
<dbReference type="Gene3D" id="3.80.10.10">
    <property type="entry name" value="Ribonuclease Inhibitor"/>
    <property type="match status" value="1"/>
</dbReference>